<dbReference type="EMBL" id="CDMY01000336">
    <property type="protein sequence ID" value="CEM03222.1"/>
    <property type="molecule type" value="Genomic_DNA"/>
</dbReference>
<organism evidence="1 2">
    <name type="scientific">Vitrella brassicaformis (strain CCMP3155)</name>
    <dbReference type="NCBI Taxonomy" id="1169540"/>
    <lineage>
        <taxon>Eukaryota</taxon>
        <taxon>Sar</taxon>
        <taxon>Alveolata</taxon>
        <taxon>Colpodellida</taxon>
        <taxon>Vitrellaceae</taxon>
        <taxon>Vitrella</taxon>
    </lineage>
</organism>
<sequence>MLRQMNDSSTAAATLLKEVLADIKLAERKGERRQEPDEVDLQEGVQFWPFEAPWWPEPGMEKVRDGDEVLYPYPSMIVSNGVSVDAFERPVSVGRQSPLEGLSCVVACPIKASDASRGVTVRDFVTALEQCEDPNSGDSEECEDSEWFIEEWEQIATLLRPDTAIHGRGKTGYLINMVRVATGRYRVIWDDFDCN</sequence>
<name>A0A0G4EW90_VITBC</name>
<dbReference type="VEuPathDB" id="CryptoDB:Vbra_21070"/>
<dbReference type="AlphaFoldDB" id="A0A0G4EW90"/>
<dbReference type="InParanoid" id="A0A0G4EW90"/>
<evidence type="ECO:0000313" key="1">
    <source>
        <dbReference type="EMBL" id="CEM03222.1"/>
    </source>
</evidence>
<accession>A0A0G4EW90</accession>
<keyword evidence="2" id="KW-1185">Reference proteome</keyword>
<dbReference type="PhylomeDB" id="A0A0G4EW90"/>
<protein>
    <submittedName>
        <fullName evidence="1">Uncharacterized protein</fullName>
    </submittedName>
</protein>
<dbReference type="Proteomes" id="UP000041254">
    <property type="component" value="Unassembled WGS sequence"/>
</dbReference>
<reference evidence="1 2" key="1">
    <citation type="submission" date="2014-11" db="EMBL/GenBank/DDBJ databases">
        <authorList>
            <person name="Zhu J."/>
            <person name="Qi W."/>
            <person name="Song R."/>
        </authorList>
    </citation>
    <scope>NUCLEOTIDE SEQUENCE [LARGE SCALE GENOMIC DNA]</scope>
</reference>
<gene>
    <name evidence="1" type="ORF">Vbra_21070</name>
</gene>
<proteinExistence type="predicted"/>
<evidence type="ECO:0000313" key="2">
    <source>
        <dbReference type="Proteomes" id="UP000041254"/>
    </source>
</evidence>